<dbReference type="InterPro" id="IPR050833">
    <property type="entry name" value="Poly_Biosynth_Transport"/>
</dbReference>
<evidence type="ECO:0000256" key="1">
    <source>
        <dbReference type="ARBA" id="ARBA00004651"/>
    </source>
</evidence>
<organism evidence="7 8">
    <name type="scientific">Qipengyuania vulgaris</name>
    <dbReference type="NCBI Taxonomy" id="291985"/>
    <lineage>
        <taxon>Bacteria</taxon>
        <taxon>Pseudomonadati</taxon>
        <taxon>Pseudomonadota</taxon>
        <taxon>Alphaproteobacteria</taxon>
        <taxon>Sphingomonadales</taxon>
        <taxon>Erythrobacteraceae</taxon>
        <taxon>Qipengyuania</taxon>
    </lineage>
</organism>
<gene>
    <name evidence="7" type="ORF">GRI69_04365</name>
</gene>
<feature type="transmembrane region" description="Helical" evidence="6">
    <location>
        <begin position="193"/>
        <end position="214"/>
    </location>
</feature>
<dbReference type="AlphaFoldDB" id="A0A844XQ88"/>
<proteinExistence type="predicted"/>
<dbReference type="PANTHER" id="PTHR30250:SF11">
    <property type="entry name" value="O-ANTIGEN TRANSPORTER-RELATED"/>
    <property type="match status" value="1"/>
</dbReference>
<reference evidence="7 8" key="1">
    <citation type="submission" date="2019-12" db="EMBL/GenBank/DDBJ databases">
        <title>Genomic-based taxomic classification of the family Erythrobacteraceae.</title>
        <authorList>
            <person name="Xu L."/>
        </authorList>
    </citation>
    <scope>NUCLEOTIDE SEQUENCE [LARGE SCALE GENOMIC DNA]</scope>
    <source>
        <strain evidence="7 8">DSM 17792</strain>
    </source>
</reference>
<comment type="caution">
    <text evidence="7">The sequence shown here is derived from an EMBL/GenBank/DDBJ whole genome shotgun (WGS) entry which is preliminary data.</text>
</comment>
<dbReference type="Pfam" id="PF13440">
    <property type="entry name" value="Polysacc_synt_3"/>
    <property type="match status" value="1"/>
</dbReference>
<evidence type="ECO:0000256" key="6">
    <source>
        <dbReference type="SAM" id="Phobius"/>
    </source>
</evidence>
<feature type="transmembrane region" description="Helical" evidence="6">
    <location>
        <begin position="40"/>
        <end position="61"/>
    </location>
</feature>
<dbReference type="PANTHER" id="PTHR30250">
    <property type="entry name" value="PST FAMILY PREDICTED COLANIC ACID TRANSPORTER"/>
    <property type="match status" value="1"/>
</dbReference>
<evidence type="ECO:0000256" key="3">
    <source>
        <dbReference type="ARBA" id="ARBA00022692"/>
    </source>
</evidence>
<evidence type="ECO:0000256" key="4">
    <source>
        <dbReference type="ARBA" id="ARBA00022989"/>
    </source>
</evidence>
<evidence type="ECO:0000313" key="8">
    <source>
        <dbReference type="Proteomes" id="UP000448199"/>
    </source>
</evidence>
<dbReference type="EMBL" id="WTYC01000002">
    <property type="protein sequence ID" value="MXO47489.1"/>
    <property type="molecule type" value="Genomic_DNA"/>
</dbReference>
<keyword evidence="4 6" id="KW-1133">Transmembrane helix</keyword>
<feature type="transmembrane region" description="Helical" evidence="6">
    <location>
        <begin position="380"/>
        <end position="399"/>
    </location>
</feature>
<feature type="transmembrane region" description="Helical" evidence="6">
    <location>
        <begin position="140"/>
        <end position="160"/>
    </location>
</feature>
<comment type="subcellular location">
    <subcellularLocation>
        <location evidence="1">Cell membrane</location>
        <topology evidence="1">Multi-pass membrane protein</topology>
    </subcellularLocation>
</comment>
<feature type="transmembrane region" description="Helical" evidence="6">
    <location>
        <begin position="348"/>
        <end position="368"/>
    </location>
</feature>
<sequence length="432" mass="47327">MVDWRLRKVFRLSNFRARISITQKISLAGLAENSVVIRALSLRATAVLLKAAQVIILVRLFGESEFGIYSIALSVFLLTMLVGRLGLDHYILKEAASSDEDTRARLTRLSYFSSIPAVIAAAAGYAFVTAFYSQNVATSFLVLGLSAPLYATMWNSIFLLRGLGRVNISIFLFEVIGPLSLLAIAFLARDLPYALAAAFFLSTLVVAVGARLALGRVPAVEKDTARRGESPLRSVAQAKSFYAFSLIEGVQSLLDSLVIGFFLRPVDVTFYAIIMRITTLILLPVTITTIYANNIAARFSRNDLASGWHALRKFTHLNLAFSLFAFLGAILLLPLVNMIFDVEFTNEASMAYVAVAMARFFQGATATVRSALFMGGHERGLSLLSVMVLVPYSCALVAFTPTYGISFVGFSVLGFALAFGIFSFWYLRKKII</sequence>
<feature type="transmembrane region" description="Helical" evidence="6">
    <location>
        <begin position="108"/>
        <end position="128"/>
    </location>
</feature>
<keyword evidence="5 6" id="KW-0472">Membrane</keyword>
<evidence type="ECO:0000256" key="2">
    <source>
        <dbReference type="ARBA" id="ARBA00022475"/>
    </source>
</evidence>
<feature type="transmembrane region" description="Helical" evidence="6">
    <location>
        <begin position="314"/>
        <end position="336"/>
    </location>
</feature>
<feature type="transmembrane region" description="Helical" evidence="6">
    <location>
        <begin position="269"/>
        <end position="293"/>
    </location>
</feature>
<feature type="transmembrane region" description="Helical" evidence="6">
    <location>
        <begin position="241"/>
        <end position="263"/>
    </location>
</feature>
<feature type="transmembrane region" description="Helical" evidence="6">
    <location>
        <begin position="167"/>
        <end position="187"/>
    </location>
</feature>
<keyword evidence="8" id="KW-1185">Reference proteome</keyword>
<evidence type="ECO:0000256" key="5">
    <source>
        <dbReference type="ARBA" id="ARBA00023136"/>
    </source>
</evidence>
<keyword evidence="2" id="KW-1003">Cell membrane</keyword>
<evidence type="ECO:0000313" key="7">
    <source>
        <dbReference type="EMBL" id="MXO47489.1"/>
    </source>
</evidence>
<accession>A0A844XQ88</accession>
<feature type="transmembrane region" description="Helical" evidence="6">
    <location>
        <begin position="405"/>
        <end position="427"/>
    </location>
</feature>
<keyword evidence="3 6" id="KW-0812">Transmembrane</keyword>
<dbReference type="RefSeq" id="WP_337191023.1">
    <property type="nucleotide sequence ID" value="NZ_WTYC01000002.1"/>
</dbReference>
<feature type="transmembrane region" description="Helical" evidence="6">
    <location>
        <begin position="67"/>
        <end position="87"/>
    </location>
</feature>
<protein>
    <submittedName>
        <fullName evidence="7">Oligosaccharide flippase family protein</fullName>
    </submittedName>
</protein>
<dbReference type="GO" id="GO:0005886">
    <property type="term" value="C:plasma membrane"/>
    <property type="evidence" value="ECO:0007669"/>
    <property type="project" value="UniProtKB-SubCell"/>
</dbReference>
<dbReference type="Proteomes" id="UP000448199">
    <property type="component" value="Unassembled WGS sequence"/>
</dbReference>
<name>A0A844XQ88_9SPHN</name>